<keyword evidence="4 7" id="KW-0548">Nucleotidyltransferase</keyword>
<dbReference type="SUPFAM" id="SSF53448">
    <property type="entry name" value="Nucleotide-diphospho-sugar transferases"/>
    <property type="match status" value="1"/>
</dbReference>
<evidence type="ECO:0000256" key="5">
    <source>
        <dbReference type="ARBA" id="ARBA00048128"/>
    </source>
</evidence>
<comment type="catalytic activity">
    <reaction evidence="5">
        <text>alpha-D-glucose 1-phosphate + UTP + H(+) = UDP-alpha-D-glucose + diphosphate</text>
        <dbReference type="Rhea" id="RHEA:19889"/>
        <dbReference type="ChEBI" id="CHEBI:15378"/>
        <dbReference type="ChEBI" id="CHEBI:33019"/>
        <dbReference type="ChEBI" id="CHEBI:46398"/>
        <dbReference type="ChEBI" id="CHEBI:58601"/>
        <dbReference type="ChEBI" id="CHEBI:58885"/>
        <dbReference type="EC" id="2.7.7.9"/>
    </reaction>
</comment>
<sequence length="291" mass="32641">MKQKIGTIRKAVIAVAGSGTRFLPATKAQPKEMLPIVDKPIVQYVVEEMVAAGITDIILVTKWDKKTLEDHFDRSFELEYSLEQAGKKKLLDEVRRISTMANFIYVRQKGPYGNGTPILSAASLIEGEPFVFAWGDDLVLSKTPFTKKLIENYKKNGSPVIGVQSVPKHLVDRYGIVKLRAGTKEMEQVVEKPPVDKAPSRLAQFGRMVLTPEIVTILKETALGRGGELWVTDAISEYIRRGGRFMVEEVKDGKWLTTGDPLNYLEAVVEYALIRPDIGKEFKEYLKKLSL</sequence>
<dbReference type="PANTHER" id="PTHR43197:SF1">
    <property type="entry name" value="UTP--GLUCOSE-1-PHOSPHATE URIDYLYLTRANSFERASE"/>
    <property type="match status" value="1"/>
</dbReference>
<comment type="similarity">
    <text evidence="1">Belongs to the UDPGP type 2 family.</text>
</comment>
<comment type="caution">
    <text evidence="7">The sequence shown here is derived from an EMBL/GenBank/DDBJ whole genome shotgun (WGS) entry which is preliminary data.</text>
</comment>
<dbReference type="InterPro" id="IPR029044">
    <property type="entry name" value="Nucleotide-diphossugar_trans"/>
</dbReference>
<dbReference type="PANTHER" id="PTHR43197">
    <property type="entry name" value="UTP--GLUCOSE-1-PHOSPHATE URIDYLYLTRANSFERASE"/>
    <property type="match status" value="1"/>
</dbReference>
<name>A0A1G2DCF7_9BACT</name>
<dbReference type="InterPro" id="IPR005835">
    <property type="entry name" value="NTP_transferase_dom"/>
</dbReference>
<evidence type="ECO:0000256" key="4">
    <source>
        <dbReference type="ARBA" id="ARBA00022695"/>
    </source>
</evidence>
<dbReference type="GO" id="GO:0003983">
    <property type="term" value="F:UTP:glucose-1-phosphate uridylyltransferase activity"/>
    <property type="evidence" value="ECO:0007669"/>
    <property type="project" value="UniProtKB-EC"/>
</dbReference>
<dbReference type="Pfam" id="PF00483">
    <property type="entry name" value="NTP_transferase"/>
    <property type="match status" value="1"/>
</dbReference>
<dbReference type="Proteomes" id="UP000178636">
    <property type="component" value="Unassembled WGS sequence"/>
</dbReference>
<dbReference type="AlphaFoldDB" id="A0A1G2DCF7"/>
<reference evidence="7 8" key="1">
    <citation type="journal article" date="2016" name="Nat. Commun.">
        <title>Thousands of microbial genomes shed light on interconnected biogeochemical processes in an aquifer system.</title>
        <authorList>
            <person name="Anantharaman K."/>
            <person name="Brown C.T."/>
            <person name="Hug L.A."/>
            <person name="Sharon I."/>
            <person name="Castelle C.J."/>
            <person name="Probst A.J."/>
            <person name="Thomas B.C."/>
            <person name="Singh A."/>
            <person name="Wilkins M.J."/>
            <person name="Karaoz U."/>
            <person name="Brodie E.L."/>
            <person name="Williams K.H."/>
            <person name="Hubbard S.S."/>
            <person name="Banfield J.F."/>
        </authorList>
    </citation>
    <scope>NUCLEOTIDE SEQUENCE [LARGE SCALE GENOMIC DNA]</scope>
</reference>
<evidence type="ECO:0000256" key="3">
    <source>
        <dbReference type="ARBA" id="ARBA00022679"/>
    </source>
</evidence>
<protein>
    <recommendedName>
        <fullName evidence="2">UTP--glucose-1-phosphate uridylyltransferase</fullName>
        <ecNumber evidence="2">2.7.7.9</ecNumber>
    </recommendedName>
</protein>
<accession>A0A1G2DCF7</accession>
<dbReference type="GO" id="GO:0006011">
    <property type="term" value="P:UDP-alpha-D-glucose metabolic process"/>
    <property type="evidence" value="ECO:0007669"/>
    <property type="project" value="InterPro"/>
</dbReference>
<dbReference type="EMBL" id="MHLO01000049">
    <property type="protein sequence ID" value="OGZ10621.1"/>
    <property type="molecule type" value="Genomic_DNA"/>
</dbReference>
<dbReference type="InterPro" id="IPR005771">
    <property type="entry name" value="GalU_uridylyltTrfase_bac/arc"/>
</dbReference>
<evidence type="ECO:0000256" key="2">
    <source>
        <dbReference type="ARBA" id="ARBA00012415"/>
    </source>
</evidence>
<evidence type="ECO:0000313" key="8">
    <source>
        <dbReference type="Proteomes" id="UP000178636"/>
    </source>
</evidence>
<feature type="domain" description="Nucleotidyl transferase" evidence="6">
    <location>
        <begin position="10"/>
        <end position="271"/>
    </location>
</feature>
<gene>
    <name evidence="7" type="ORF">A3C93_02910</name>
</gene>
<evidence type="ECO:0000313" key="7">
    <source>
        <dbReference type="EMBL" id="OGZ10621.1"/>
    </source>
</evidence>
<dbReference type="Gene3D" id="3.90.550.10">
    <property type="entry name" value="Spore Coat Polysaccharide Biosynthesis Protein SpsA, Chain A"/>
    <property type="match status" value="1"/>
</dbReference>
<dbReference type="STRING" id="1798664.A3C93_02910"/>
<keyword evidence="3 7" id="KW-0808">Transferase</keyword>
<organism evidence="7 8">
    <name type="scientific">Candidatus Lloydbacteria bacterium RIFCSPHIGHO2_02_FULL_54_17</name>
    <dbReference type="NCBI Taxonomy" id="1798664"/>
    <lineage>
        <taxon>Bacteria</taxon>
        <taxon>Candidatus Lloydiibacteriota</taxon>
    </lineage>
</organism>
<evidence type="ECO:0000256" key="1">
    <source>
        <dbReference type="ARBA" id="ARBA00006890"/>
    </source>
</evidence>
<evidence type="ECO:0000259" key="6">
    <source>
        <dbReference type="Pfam" id="PF00483"/>
    </source>
</evidence>
<dbReference type="CDD" id="cd02541">
    <property type="entry name" value="UGPase_prokaryotic"/>
    <property type="match status" value="1"/>
</dbReference>
<proteinExistence type="inferred from homology"/>
<dbReference type="EC" id="2.7.7.9" evidence="2"/>